<dbReference type="AlphaFoldDB" id="A0A9P6IHP0"/>
<keyword evidence="3" id="KW-1185">Reference proteome</keyword>
<reference evidence="2" key="1">
    <citation type="journal article" date="2020" name="Fungal Divers.">
        <title>Resolving the Mortierellaceae phylogeny through synthesis of multi-gene phylogenetics and phylogenomics.</title>
        <authorList>
            <person name="Vandepol N."/>
            <person name="Liber J."/>
            <person name="Desiro A."/>
            <person name="Na H."/>
            <person name="Kennedy M."/>
            <person name="Barry K."/>
            <person name="Grigoriev I.V."/>
            <person name="Miller A.N."/>
            <person name="O'Donnell K."/>
            <person name="Stajich J.E."/>
            <person name="Bonito G."/>
        </authorList>
    </citation>
    <scope>NUCLEOTIDE SEQUENCE</scope>
    <source>
        <strain evidence="2">MES-2147</strain>
    </source>
</reference>
<gene>
    <name evidence="2" type="ORF">BGZ65_011384</name>
</gene>
<feature type="compositionally biased region" description="Polar residues" evidence="1">
    <location>
        <begin position="83"/>
        <end position="104"/>
    </location>
</feature>
<evidence type="ECO:0000256" key="1">
    <source>
        <dbReference type="SAM" id="MobiDB-lite"/>
    </source>
</evidence>
<evidence type="ECO:0000313" key="2">
    <source>
        <dbReference type="EMBL" id="KAF9920299.1"/>
    </source>
</evidence>
<comment type="caution">
    <text evidence="2">The sequence shown here is derived from an EMBL/GenBank/DDBJ whole genome shotgun (WGS) entry which is preliminary data.</text>
</comment>
<evidence type="ECO:0000313" key="3">
    <source>
        <dbReference type="Proteomes" id="UP000749646"/>
    </source>
</evidence>
<dbReference type="EMBL" id="JAAAHW010011289">
    <property type="protein sequence ID" value="KAF9920299.1"/>
    <property type="molecule type" value="Genomic_DNA"/>
</dbReference>
<sequence>MRSLKEYGILVQGPRNDERITLTPSAIYMRKVNLRSGGRINTFVRKFGKCTNTTGIASADDSRAACIEDDVEMEPVEAEMEPTSQRSSIRLPSKTSSGDMKTTL</sequence>
<name>A0A9P6IHP0_9FUNG</name>
<feature type="region of interest" description="Disordered" evidence="1">
    <location>
        <begin position="75"/>
        <end position="104"/>
    </location>
</feature>
<protein>
    <submittedName>
        <fullName evidence="2">Uncharacterized protein</fullName>
    </submittedName>
</protein>
<organism evidence="2 3">
    <name type="scientific">Modicella reniformis</name>
    <dbReference type="NCBI Taxonomy" id="1440133"/>
    <lineage>
        <taxon>Eukaryota</taxon>
        <taxon>Fungi</taxon>
        <taxon>Fungi incertae sedis</taxon>
        <taxon>Mucoromycota</taxon>
        <taxon>Mortierellomycotina</taxon>
        <taxon>Mortierellomycetes</taxon>
        <taxon>Mortierellales</taxon>
        <taxon>Mortierellaceae</taxon>
        <taxon>Modicella</taxon>
    </lineage>
</organism>
<proteinExistence type="predicted"/>
<accession>A0A9P6IHP0</accession>
<dbReference type="Proteomes" id="UP000749646">
    <property type="component" value="Unassembled WGS sequence"/>
</dbReference>